<dbReference type="SUPFAM" id="SSF51735">
    <property type="entry name" value="NAD(P)-binding Rossmann-fold domains"/>
    <property type="match status" value="1"/>
</dbReference>
<dbReference type="Gene3D" id="3.40.50.720">
    <property type="entry name" value="NAD(P)-binding Rossmann-like Domain"/>
    <property type="match status" value="1"/>
</dbReference>
<dbReference type="EMBL" id="PTQR01000021">
    <property type="protein sequence ID" value="TKX25990.1"/>
    <property type="molecule type" value="Genomic_DNA"/>
</dbReference>
<dbReference type="InterPro" id="IPR000873">
    <property type="entry name" value="AMP-dep_synth/lig_dom"/>
</dbReference>
<dbReference type="PANTHER" id="PTHR43439">
    <property type="entry name" value="PHENYLACETATE-COENZYME A LIGASE"/>
    <property type="match status" value="1"/>
</dbReference>
<dbReference type="PANTHER" id="PTHR43439:SF2">
    <property type="entry name" value="ENZYME, PUTATIVE (JCVI)-RELATED"/>
    <property type="match status" value="1"/>
</dbReference>
<dbReference type="InterPro" id="IPR051414">
    <property type="entry name" value="Adenylate-forming_Reductase"/>
</dbReference>
<dbReference type="Proteomes" id="UP000308133">
    <property type="component" value="Unassembled WGS sequence"/>
</dbReference>
<accession>A0A4U7B903</accession>
<protein>
    <submittedName>
        <fullName evidence="4">Adenylate-forming reductase-like protein 1</fullName>
    </submittedName>
</protein>
<gene>
    <name evidence="4" type="ORF">C1H76_1837</name>
</gene>
<keyword evidence="1" id="KW-0596">Phosphopantetheine</keyword>
<dbReference type="InterPro" id="IPR036736">
    <property type="entry name" value="ACP-like_sf"/>
</dbReference>
<dbReference type="InterPro" id="IPR036291">
    <property type="entry name" value="NAD(P)-bd_dom_sf"/>
</dbReference>
<dbReference type="Pfam" id="PF00501">
    <property type="entry name" value="AMP-binding"/>
    <property type="match status" value="1"/>
</dbReference>
<dbReference type="InterPro" id="IPR013120">
    <property type="entry name" value="FAR_NAD-bd"/>
</dbReference>
<organism evidence="4 5">
    <name type="scientific">Elsinoe australis</name>
    <dbReference type="NCBI Taxonomy" id="40998"/>
    <lineage>
        <taxon>Eukaryota</taxon>
        <taxon>Fungi</taxon>
        <taxon>Dikarya</taxon>
        <taxon>Ascomycota</taxon>
        <taxon>Pezizomycotina</taxon>
        <taxon>Dothideomycetes</taxon>
        <taxon>Dothideomycetidae</taxon>
        <taxon>Myriangiales</taxon>
        <taxon>Elsinoaceae</taxon>
        <taxon>Elsinoe</taxon>
    </lineage>
</organism>
<evidence type="ECO:0000256" key="2">
    <source>
        <dbReference type="ARBA" id="ARBA00022553"/>
    </source>
</evidence>
<proteinExistence type="predicted"/>
<dbReference type="PROSITE" id="PS00455">
    <property type="entry name" value="AMP_BINDING"/>
    <property type="match status" value="1"/>
</dbReference>
<sequence>MTSTVTTTRTAAAEALPVLRGERIMTIDELIRQRAAEMGESTLLGYPKSGLRDFEEHSARAVDAYIDAAVAKLQSKGLNPADSQLPQAPVVAILAHSSFQFIITLLALNRLGYAALLLSTRLAAPAIELLMGQCGCSTILTTSKYHQVLSEIPSQQNLTVLDMLTHEDYYKVKAPSFTRSYDSTAENRKWAVIIHSSGSTGLPKPIYLTHRSCLGAFALNLDRKSLMTQPLFHSFGFYETFRAIYSGKPMYYFNYDFPITKQNLMQTIDQVKPDLLFCVPYILKLLGDSEDGIRMLADIDLILFGGSACPDDLGDKLVRKGVNMAGNYGATETGRMMTSVRPKGDLLWNYMRILPETAPFVLMDEISPGIFEAVALDGLKSKSTINSDSPKDSFRTKDLFTAHPTIPNRWKFVSRLDDRLTLYNGEKVLPIPIEGHIRKQSLVTEAVVFGDGKIVPGLLIVKADEAADMSDDDYLQAVWPIVEEANSRAESFSRIPRELIVILPADTSYARTDKGTFIRQQVYAQFKDLIEAVYTAFENQNDTTVKKLTLSTPELESWLIHSFKEHLGVGLPSVDSDFFAAGIDSLQCIRMWSLMKKELDLGNNQAQLGQNVLYETANIRALAHHLTSLRTGISELNEDVHQVMKDLVAKYSSFKSFEQADKVRPEQQVIVLTGATGGLGAHLLAQLVRRPDVSAVWALTRASSDESALDRVLKTLDGRGLQLTAEELQKVVAVSADLSQPNLGLNQSRSSELLSTMTCVIHSAWAVNFNLSVQSFEDQHIKAVQTFINMCQSTTHGSPARFLFCSSVSSTGGTPRPDTVPETPVRDIAHVQGTGYARSKWVSEQIVRNAAKEVDADSRVLRIGQLVGDSKIGEWNTTEGVPLMIQTATTTGALPALDEEMNWLPVDTAASIIIDLVRSESSTDPDLVYHVLNPTPFHWTRDMLPALAAGGLEFETLPTDQWMERLRQSDRDPIKNPPIKLLDWFESKYGGKASQKPKGALTYATSKTGQESETLGHVPDVTDSAYVTRVVERLRRHWEGKQ</sequence>
<evidence type="ECO:0000313" key="4">
    <source>
        <dbReference type="EMBL" id="TKX25990.1"/>
    </source>
</evidence>
<reference evidence="4 5" key="1">
    <citation type="submission" date="2018-02" db="EMBL/GenBank/DDBJ databases">
        <title>Draft genome sequences of Elsinoe sp., causing black scab on jojoba.</title>
        <authorList>
            <person name="Stodart B."/>
            <person name="Jeffress S."/>
            <person name="Ash G."/>
            <person name="Arun Chinnappa K."/>
        </authorList>
    </citation>
    <scope>NUCLEOTIDE SEQUENCE [LARGE SCALE GENOMIC DNA]</scope>
    <source>
        <strain evidence="4 5">Hillstone_2</strain>
    </source>
</reference>
<dbReference type="Gene3D" id="1.10.1200.10">
    <property type="entry name" value="ACP-like"/>
    <property type="match status" value="1"/>
</dbReference>
<dbReference type="SUPFAM" id="SSF56801">
    <property type="entry name" value="Acetyl-CoA synthetase-like"/>
    <property type="match status" value="1"/>
</dbReference>
<dbReference type="Gene3D" id="3.40.50.12780">
    <property type="entry name" value="N-terminal domain of ligase-like"/>
    <property type="match status" value="1"/>
</dbReference>
<dbReference type="InterPro" id="IPR009081">
    <property type="entry name" value="PP-bd_ACP"/>
</dbReference>
<dbReference type="SUPFAM" id="SSF47336">
    <property type="entry name" value="ACP-like"/>
    <property type="match status" value="1"/>
</dbReference>
<evidence type="ECO:0000259" key="3">
    <source>
        <dbReference type="PROSITE" id="PS50075"/>
    </source>
</evidence>
<name>A0A4U7B903_9PEZI</name>
<evidence type="ECO:0000313" key="5">
    <source>
        <dbReference type="Proteomes" id="UP000308133"/>
    </source>
</evidence>
<dbReference type="Pfam" id="PF07993">
    <property type="entry name" value="NAD_binding_4"/>
    <property type="match status" value="1"/>
</dbReference>
<keyword evidence="2" id="KW-0597">Phosphoprotein</keyword>
<dbReference type="AlphaFoldDB" id="A0A4U7B903"/>
<dbReference type="PROSITE" id="PS50075">
    <property type="entry name" value="CARRIER"/>
    <property type="match status" value="1"/>
</dbReference>
<evidence type="ECO:0000256" key="1">
    <source>
        <dbReference type="ARBA" id="ARBA00022450"/>
    </source>
</evidence>
<dbReference type="InterPro" id="IPR042099">
    <property type="entry name" value="ANL_N_sf"/>
</dbReference>
<dbReference type="InterPro" id="IPR020845">
    <property type="entry name" value="AMP-binding_CS"/>
</dbReference>
<dbReference type="Pfam" id="PF23562">
    <property type="entry name" value="AMP-binding_C_3"/>
    <property type="match status" value="1"/>
</dbReference>
<feature type="domain" description="Carrier" evidence="3">
    <location>
        <begin position="550"/>
        <end position="630"/>
    </location>
</feature>
<comment type="caution">
    <text evidence="4">The sequence shown here is derived from an EMBL/GenBank/DDBJ whole genome shotgun (WGS) entry which is preliminary data.</text>
</comment>
<dbReference type="Pfam" id="PF00550">
    <property type="entry name" value="PP-binding"/>
    <property type="match status" value="1"/>
</dbReference>